<feature type="transmembrane region" description="Helical" evidence="6">
    <location>
        <begin position="127"/>
        <end position="145"/>
    </location>
</feature>
<dbReference type="InterPro" id="IPR011009">
    <property type="entry name" value="Kinase-like_dom_sf"/>
</dbReference>
<keyword evidence="6" id="KW-0812">Transmembrane</keyword>
<keyword evidence="1" id="KW-0723">Serine/threonine-protein kinase</keyword>
<dbReference type="Proteomes" id="UP000076761">
    <property type="component" value="Unassembled WGS sequence"/>
</dbReference>
<protein>
    <submittedName>
        <fullName evidence="8">Kinase-like protein</fullName>
    </submittedName>
</protein>
<evidence type="ECO:0000256" key="1">
    <source>
        <dbReference type="ARBA" id="ARBA00022527"/>
    </source>
</evidence>
<dbReference type="PROSITE" id="PS00108">
    <property type="entry name" value="PROTEIN_KINASE_ST"/>
    <property type="match status" value="1"/>
</dbReference>
<name>A0A165SXM4_9AGAM</name>
<reference evidence="8 9" key="1">
    <citation type="journal article" date="2016" name="Mol. Biol. Evol.">
        <title>Comparative Genomics of Early-Diverging Mushroom-Forming Fungi Provides Insights into the Origins of Lignocellulose Decay Capabilities.</title>
        <authorList>
            <person name="Nagy L.G."/>
            <person name="Riley R."/>
            <person name="Tritt A."/>
            <person name="Adam C."/>
            <person name="Daum C."/>
            <person name="Floudas D."/>
            <person name="Sun H."/>
            <person name="Yadav J.S."/>
            <person name="Pangilinan J."/>
            <person name="Larsson K.H."/>
            <person name="Matsuura K."/>
            <person name="Barry K."/>
            <person name="Labutti K."/>
            <person name="Kuo R."/>
            <person name="Ohm R.A."/>
            <person name="Bhattacharya S.S."/>
            <person name="Shirouzu T."/>
            <person name="Yoshinaga Y."/>
            <person name="Martin F.M."/>
            <person name="Grigoriev I.V."/>
            <person name="Hibbett D.S."/>
        </authorList>
    </citation>
    <scope>NUCLEOTIDE SEQUENCE [LARGE SCALE GENOMIC DNA]</scope>
    <source>
        <strain evidence="8 9">HHB14362 ss-1</strain>
    </source>
</reference>
<evidence type="ECO:0000313" key="8">
    <source>
        <dbReference type="EMBL" id="KZT25827.1"/>
    </source>
</evidence>
<proteinExistence type="predicted"/>
<keyword evidence="4 8" id="KW-0418">Kinase</keyword>
<evidence type="ECO:0000256" key="5">
    <source>
        <dbReference type="ARBA" id="ARBA00022840"/>
    </source>
</evidence>
<keyword evidence="2" id="KW-0808">Transferase</keyword>
<dbReference type="SUPFAM" id="SSF56112">
    <property type="entry name" value="Protein kinase-like (PK-like)"/>
    <property type="match status" value="1"/>
</dbReference>
<evidence type="ECO:0000259" key="7">
    <source>
        <dbReference type="PROSITE" id="PS50011"/>
    </source>
</evidence>
<dbReference type="EMBL" id="KV425569">
    <property type="protein sequence ID" value="KZT25827.1"/>
    <property type="molecule type" value="Genomic_DNA"/>
</dbReference>
<dbReference type="Gene3D" id="1.10.510.10">
    <property type="entry name" value="Transferase(Phosphotransferase) domain 1"/>
    <property type="match status" value="1"/>
</dbReference>
<keyword evidence="6" id="KW-0472">Membrane</keyword>
<dbReference type="PANTHER" id="PTHR24351">
    <property type="entry name" value="RIBOSOMAL PROTEIN S6 KINASE"/>
    <property type="match status" value="1"/>
</dbReference>
<dbReference type="PROSITE" id="PS50011">
    <property type="entry name" value="PROTEIN_KINASE_DOM"/>
    <property type="match status" value="1"/>
</dbReference>
<evidence type="ECO:0000256" key="4">
    <source>
        <dbReference type="ARBA" id="ARBA00022777"/>
    </source>
</evidence>
<feature type="transmembrane region" description="Helical" evidence="6">
    <location>
        <begin position="80"/>
        <end position="100"/>
    </location>
</feature>
<accession>A0A165SXM4</accession>
<dbReference type="SMART" id="SM00220">
    <property type="entry name" value="S_TKc"/>
    <property type="match status" value="1"/>
</dbReference>
<dbReference type="STRING" id="1314782.A0A165SXM4"/>
<evidence type="ECO:0000313" key="9">
    <source>
        <dbReference type="Proteomes" id="UP000076761"/>
    </source>
</evidence>
<dbReference type="GO" id="GO:0004674">
    <property type="term" value="F:protein serine/threonine kinase activity"/>
    <property type="evidence" value="ECO:0007669"/>
    <property type="project" value="UniProtKB-KW"/>
</dbReference>
<dbReference type="InParanoid" id="A0A165SXM4"/>
<keyword evidence="3" id="KW-0547">Nucleotide-binding</keyword>
<dbReference type="Pfam" id="PF00069">
    <property type="entry name" value="Pkinase"/>
    <property type="match status" value="1"/>
</dbReference>
<organism evidence="8 9">
    <name type="scientific">Neolentinus lepideus HHB14362 ss-1</name>
    <dbReference type="NCBI Taxonomy" id="1314782"/>
    <lineage>
        <taxon>Eukaryota</taxon>
        <taxon>Fungi</taxon>
        <taxon>Dikarya</taxon>
        <taxon>Basidiomycota</taxon>
        <taxon>Agaricomycotina</taxon>
        <taxon>Agaricomycetes</taxon>
        <taxon>Gloeophyllales</taxon>
        <taxon>Gloeophyllaceae</taxon>
        <taxon>Neolentinus</taxon>
    </lineage>
</organism>
<evidence type="ECO:0000256" key="3">
    <source>
        <dbReference type="ARBA" id="ARBA00022741"/>
    </source>
</evidence>
<keyword evidence="6" id="KW-1133">Transmembrane helix</keyword>
<keyword evidence="5" id="KW-0067">ATP-binding</keyword>
<dbReference type="InterPro" id="IPR000719">
    <property type="entry name" value="Prot_kinase_dom"/>
</dbReference>
<sequence length="324" mass="37080">MRRVREAGVKGVVRMLGSFEDGDTFVFVIEYYPGESLAKELRACKRFSPERAQFITASLVSTLSSLHKARILHRDIKPGNILFTASGAVVLADFGLSVVFEDSEEELTTGDAGTWAFMAPEMFVGEMYGYEVDFWAVGVVLYLMLTGKVPFGRRTRCIKDLVDCIMHDPLLFSTRIDAVTQDLLKKLLARNPDDRLRRVEDIKAHAYFRNINWNTFRNEQYSVRTHDSLLLGRETIYVGQKDIRSIPFTTKPDWDGSEYPDFYYISPELAHEDTFKGASISDDMATPADSKYPSIGRMKTGDSNRRERRWYQRLFNVAEIQSTL</sequence>
<dbReference type="InterPro" id="IPR008271">
    <property type="entry name" value="Ser/Thr_kinase_AS"/>
</dbReference>
<evidence type="ECO:0000256" key="2">
    <source>
        <dbReference type="ARBA" id="ARBA00022679"/>
    </source>
</evidence>
<dbReference type="AlphaFoldDB" id="A0A165SXM4"/>
<dbReference type="OrthoDB" id="68483at2759"/>
<dbReference type="Gene3D" id="3.30.200.20">
    <property type="entry name" value="Phosphorylase Kinase, domain 1"/>
    <property type="match status" value="1"/>
</dbReference>
<feature type="domain" description="Protein kinase" evidence="7">
    <location>
        <begin position="1"/>
        <end position="208"/>
    </location>
</feature>
<keyword evidence="9" id="KW-1185">Reference proteome</keyword>
<evidence type="ECO:0000256" key="6">
    <source>
        <dbReference type="SAM" id="Phobius"/>
    </source>
</evidence>
<dbReference type="GO" id="GO:0005524">
    <property type="term" value="F:ATP binding"/>
    <property type="evidence" value="ECO:0007669"/>
    <property type="project" value="UniProtKB-KW"/>
</dbReference>
<gene>
    <name evidence="8" type="ORF">NEOLEDRAFT_1132796</name>
</gene>